<protein>
    <submittedName>
        <fullName evidence="1">Uncharacterized protein</fullName>
    </submittedName>
</protein>
<proteinExistence type="predicted"/>
<dbReference type="EMBL" id="JACCPP010000021">
    <property type="protein sequence ID" value="MBI1708213.1"/>
    <property type="molecule type" value="Genomic_DNA"/>
</dbReference>
<comment type="caution">
    <text evidence="1">The sequence shown here is derived from an EMBL/GenBank/DDBJ whole genome shotgun (WGS) entry which is preliminary data.</text>
</comment>
<gene>
    <name evidence="1" type="ORF">HYQ56_1196</name>
</gene>
<accession>A0AAW4DMP6</accession>
<evidence type="ECO:0000313" key="1">
    <source>
        <dbReference type="EMBL" id="MBI1708213.1"/>
    </source>
</evidence>
<sequence>MKKCKNLLITIVALLTLVGEISVIPANLQNSSYRKKEGVSNMTGLKLLVISDQKYFM</sequence>
<dbReference type="AlphaFoldDB" id="A0AAW4DMP6"/>
<organism evidence="1 2">
    <name type="scientific">Lactobacillus crispatus</name>
    <dbReference type="NCBI Taxonomy" id="47770"/>
    <lineage>
        <taxon>Bacteria</taxon>
        <taxon>Bacillati</taxon>
        <taxon>Bacillota</taxon>
        <taxon>Bacilli</taxon>
        <taxon>Lactobacillales</taxon>
        <taxon>Lactobacillaceae</taxon>
        <taxon>Lactobacillus</taxon>
    </lineage>
</organism>
<name>A0AAW4DMP6_9LACO</name>
<dbReference type="Proteomes" id="UP001194414">
    <property type="component" value="Unassembled WGS sequence"/>
</dbReference>
<reference evidence="1" key="1">
    <citation type="submission" date="2020-07" db="EMBL/GenBank/DDBJ databases">
        <title>Comparative genomics analyses of Lactobacillus crispatus isolated from different ecological niches.</title>
        <authorList>
            <person name="Mancino W."/>
            <person name="Mancabelli L."/>
            <person name="Lugli G.A."/>
            <person name="Milani C."/>
            <person name="Viappiani A."/>
            <person name="Anzalone R."/>
            <person name="Longhi G."/>
            <person name="Ventura M."/>
            <person name="Turroni F."/>
        </authorList>
    </citation>
    <scope>NUCLEOTIDE SEQUENCE</scope>
    <source>
        <strain evidence="1">LB65</strain>
    </source>
</reference>
<evidence type="ECO:0000313" key="2">
    <source>
        <dbReference type="Proteomes" id="UP001194414"/>
    </source>
</evidence>